<comment type="caution">
    <text evidence="2">The sequence shown here is derived from an EMBL/GenBank/DDBJ whole genome shotgun (WGS) entry which is preliminary data.</text>
</comment>
<evidence type="ECO:0000256" key="1">
    <source>
        <dbReference type="SAM" id="Phobius"/>
    </source>
</evidence>
<name>A0A162CM68_9FLAO</name>
<protein>
    <recommendedName>
        <fullName evidence="4">Quinol:cytochrome C oxidoreductase</fullName>
    </recommendedName>
</protein>
<keyword evidence="1" id="KW-1133">Transmembrane helix</keyword>
<feature type="transmembrane region" description="Helical" evidence="1">
    <location>
        <begin position="96"/>
        <end position="120"/>
    </location>
</feature>
<organism evidence="2 3">
    <name type="scientific">Aquimarina aggregata</name>
    <dbReference type="NCBI Taxonomy" id="1642818"/>
    <lineage>
        <taxon>Bacteria</taxon>
        <taxon>Pseudomonadati</taxon>
        <taxon>Bacteroidota</taxon>
        <taxon>Flavobacteriia</taxon>
        <taxon>Flavobacteriales</taxon>
        <taxon>Flavobacteriaceae</taxon>
        <taxon>Aquimarina</taxon>
    </lineage>
</organism>
<evidence type="ECO:0008006" key="4">
    <source>
        <dbReference type="Google" id="ProtNLM"/>
    </source>
</evidence>
<dbReference type="Proteomes" id="UP000076715">
    <property type="component" value="Unassembled WGS sequence"/>
</dbReference>
<keyword evidence="1" id="KW-0472">Membrane</keyword>
<dbReference type="OrthoDB" id="9792475at2"/>
<dbReference type="AlphaFoldDB" id="A0A162CM68"/>
<dbReference type="EMBL" id="LQRT01000035">
    <property type="protein sequence ID" value="KZS39314.1"/>
    <property type="molecule type" value="Genomic_DNA"/>
</dbReference>
<dbReference type="PANTHER" id="PTHR40394:SF2">
    <property type="entry name" value="QUINOL:CYTOCHROME C OXIDOREDUCTASE MEMBRANE PROTEIN"/>
    <property type="match status" value="1"/>
</dbReference>
<evidence type="ECO:0000313" key="2">
    <source>
        <dbReference type="EMBL" id="KZS39314.1"/>
    </source>
</evidence>
<evidence type="ECO:0000313" key="3">
    <source>
        <dbReference type="Proteomes" id="UP000076715"/>
    </source>
</evidence>
<dbReference type="InterPro" id="IPR021776">
    <property type="entry name" value="ActD"/>
</dbReference>
<feature type="transmembrane region" description="Helical" evidence="1">
    <location>
        <begin position="53"/>
        <end position="76"/>
    </location>
</feature>
<gene>
    <name evidence="2" type="ORF">AWE51_12270</name>
</gene>
<dbReference type="RefSeq" id="WP_066317375.1">
    <property type="nucleotide sequence ID" value="NZ_CANLSS010000011.1"/>
</dbReference>
<sequence length="179" mass="20391">MASKVIHALYIDDDVLMDAVKKVRAEHYHIEEIFTPFPVHGLDKAMGLPHTRLAITAFMYGCVGLTVAILMMNFIMIEDWPQDIGGKPSFSYLENMPAFVPIMFELTVFFAAHLMVITFYMRSRLWPFKKAENPDVRTTDDHFLMEVDAGNHDVNKLTSLLGDTGAVEIKVIDKEEDNH</sequence>
<keyword evidence="1" id="KW-0812">Transmembrane</keyword>
<reference evidence="2 3" key="1">
    <citation type="submission" date="2016-01" db="EMBL/GenBank/DDBJ databases">
        <title>The draft genome sequence of Aquimarina sp. RZW4-3-2.</title>
        <authorList>
            <person name="Wang Y."/>
        </authorList>
    </citation>
    <scope>NUCLEOTIDE SEQUENCE [LARGE SCALE GENOMIC DNA]</scope>
    <source>
        <strain evidence="2 3">RZW4-3-2</strain>
    </source>
</reference>
<accession>A0A162CM68</accession>
<keyword evidence="3" id="KW-1185">Reference proteome</keyword>
<dbReference type="STRING" id="1642818.AWE51_12270"/>
<proteinExistence type="predicted"/>
<dbReference type="Pfam" id="PF11821">
    <property type="entry name" value="ActD"/>
    <property type="match status" value="1"/>
</dbReference>
<dbReference type="PANTHER" id="PTHR40394">
    <property type="entry name" value="LIPOPROTEIN-RELATED"/>
    <property type="match status" value="1"/>
</dbReference>